<evidence type="ECO:0000256" key="1">
    <source>
        <dbReference type="SAM" id="MobiDB-lite"/>
    </source>
</evidence>
<feature type="region of interest" description="Disordered" evidence="1">
    <location>
        <begin position="23"/>
        <end position="42"/>
    </location>
</feature>
<dbReference type="Proteomes" id="UP000492821">
    <property type="component" value="Unassembled WGS sequence"/>
</dbReference>
<reference evidence="3" key="2">
    <citation type="submission" date="2020-10" db="UniProtKB">
        <authorList>
            <consortium name="WormBaseParasite"/>
        </authorList>
    </citation>
    <scope>IDENTIFICATION</scope>
</reference>
<feature type="compositionally biased region" description="Basic residues" evidence="1">
    <location>
        <begin position="312"/>
        <end position="322"/>
    </location>
</feature>
<reference evidence="2" key="1">
    <citation type="journal article" date="2013" name="Genetics">
        <title>The draft genome and transcriptome of Panagrellus redivivus are shaped by the harsh demands of a free-living lifestyle.</title>
        <authorList>
            <person name="Srinivasan J."/>
            <person name="Dillman A.R."/>
            <person name="Macchietto M.G."/>
            <person name="Heikkinen L."/>
            <person name="Lakso M."/>
            <person name="Fracchia K.M."/>
            <person name="Antoshechkin I."/>
            <person name="Mortazavi A."/>
            <person name="Wong G."/>
            <person name="Sternberg P.W."/>
        </authorList>
    </citation>
    <scope>NUCLEOTIDE SEQUENCE [LARGE SCALE GENOMIC DNA]</scope>
    <source>
        <strain evidence="2">MT8872</strain>
    </source>
</reference>
<dbReference type="AlphaFoldDB" id="A0A7E4V216"/>
<accession>A0A7E4V216</accession>
<keyword evidence="2" id="KW-1185">Reference proteome</keyword>
<proteinExistence type="predicted"/>
<protein>
    <submittedName>
        <fullName evidence="3">CRIB domain-containing protein</fullName>
    </submittedName>
</protein>
<feature type="region of interest" description="Disordered" evidence="1">
    <location>
        <begin position="312"/>
        <end position="350"/>
    </location>
</feature>
<sequence>MEHSLPKLTHKLVDVMQFGMKTSASAKKRRAPIAKSDISSPQDPCHLAHMGFDSPHPSPDMVPREIDGNTVYINKRADEMLRGVNIGDPIYVGDERSVDNFTSYSTPPDTISQPHPVNTDADIPSKTSTFGTKEPLISVKNRAAPLPPSAHTCDKATVKTKERQQLFQKAVHTPRYTSEASLTLVEIDERLQNLQVQMDQLLELRRKVVLGSSGTQSFDEYSDTTPEEFTKVNIIEADDDSVESVKSKEPAVDPSNAGVPQAEKQLTRPKSLNNVAEVNENFELSVQTDNDKFNSQVSGTVADSSKIRLSAKVKGLKRQRRVHPTEPSIPSGLTRSQSEAPNATNDDLNEGSVAKVVVDNSVNDSEPINVNVPTMNIRIRKTASPKPGHQSKRTSCPQEEASNKPIPPPRRIRPGVENRKPLPQFVDNNTATSSQSTETEPHLPETNITRF</sequence>
<feature type="compositionally biased region" description="Polar residues" evidence="1">
    <location>
        <begin position="426"/>
        <end position="438"/>
    </location>
</feature>
<feature type="region of interest" description="Disordered" evidence="1">
    <location>
        <begin position="364"/>
        <end position="451"/>
    </location>
</feature>
<feature type="compositionally biased region" description="Polar residues" evidence="1">
    <location>
        <begin position="331"/>
        <end position="346"/>
    </location>
</feature>
<name>A0A7E4V216_PANRE</name>
<organism evidence="2 3">
    <name type="scientific">Panagrellus redivivus</name>
    <name type="common">Microworm</name>
    <dbReference type="NCBI Taxonomy" id="6233"/>
    <lineage>
        <taxon>Eukaryota</taxon>
        <taxon>Metazoa</taxon>
        <taxon>Ecdysozoa</taxon>
        <taxon>Nematoda</taxon>
        <taxon>Chromadorea</taxon>
        <taxon>Rhabditida</taxon>
        <taxon>Tylenchina</taxon>
        <taxon>Panagrolaimomorpha</taxon>
        <taxon>Panagrolaimoidea</taxon>
        <taxon>Panagrolaimidae</taxon>
        <taxon>Panagrellus</taxon>
    </lineage>
</organism>
<dbReference type="WBParaSite" id="Pan_g15610.t1">
    <property type="protein sequence ID" value="Pan_g15610.t1"/>
    <property type="gene ID" value="Pan_g15610"/>
</dbReference>
<feature type="compositionally biased region" description="Polar residues" evidence="1">
    <location>
        <begin position="364"/>
        <end position="374"/>
    </location>
</feature>
<evidence type="ECO:0000313" key="3">
    <source>
        <dbReference type="WBParaSite" id="Pan_g15610.t1"/>
    </source>
</evidence>
<evidence type="ECO:0000313" key="2">
    <source>
        <dbReference type="Proteomes" id="UP000492821"/>
    </source>
</evidence>
<feature type="region of interest" description="Disordered" evidence="1">
    <location>
        <begin position="241"/>
        <end position="264"/>
    </location>
</feature>